<dbReference type="SUPFAM" id="SSF53098">
    <property type="entry name" value="Ribonuclease H-like"/>
    <property type="match status" value="1"/>
</dbReference>
<dbReference type="GO" id="GO:0015074">
    <property type="term" value="P:DNA integration"/>
    <property type="evidence" value="ECO:0007669"/>
    <property type="project" value="InterPro"/>
</dbReference>
<gene>
    <name evidence="3" type="ORF">AAFF_G00356450</name>
</gene>
<dbReference type="InterPro" id="IPR036397">
    <property type="entry name" value="RNaseH_sf"/>
</dbReference>
<comment type="caution">
    <text evidence="3">The sequence shown here is derived from an EMBL/GenBank/DDBJ whole genome shotgun (WGS) entry which is preliminary data.</text>
</comment>
<dbReference type="GO" id="GO:0003676">
    <property type="term" value="F:nucleic acid binding"/>
    <property type="evidence" value="ECO:0007669"/>
    <property type="project" value="InterPro"/>
</dbReference>
<dbReference type="Proteomes" id="UP001221898">
    <property type="component" value="Unassembled WGS sequence"/>
</dbReference>
<evidence type="ECO:0000313" key="4">
    <source>
        <dbReference type="Proteomes" id="UP001221898"/>
    </source>
</evidence>
<dbReference type="AlphaFoldDB" id="A0AAD7T8Q3"/>
<protein>
    <recommendedName>
        <fullName evidence="2">Integrase catalytic domain-containing protein</fullName>
    </recommendedName>
</protein>
<dbReference type="InterPro" id="IPR050951">
    <property type="entry name" value="Retrovirus_Pol_polyprotein"/>
</dbReference>
<evidence type="ECO:0000259" key="2">
    <source>
        <dbReference type="PROSITE" id="PS50994"/>
    </source>
</evidence>
<feature type="region of interest" description="Disordered" evidence="1">
    <location>
        <begin position="493"/>
        <end position="514"/>
    </location>
</feature>
<dbReference type="Gene3D" id="3.30.420.10">
    <property type="entry name" value="Ribonuclease H-like superfamily/Ribonuclease H"/>
    <property type="match status" value="1"/>
</dbReference>
<feature type="region of interest" description="Disordered" evidence="1">
    <location>
        <begin position="430"/>
        <end position="449"/>
    </location>
</feature>
<dbReference type="PANTHER" id="PTHR37984:SF15">
    <property type="entry name" value="INTEGRASE CATALYTIC DOMAIN-CONTAINING PROTEIN"/>
    <property type="match status" value="1"/>
</dbReference>
<feature type="domain" description="Integrase catalytic" evidence="2">
    <location>
        <begin position="119"/>
        <end position="287"/>
    </location>
</feature>
<dbReference type="EMBL" id="JAINUG010000006">
    <property type="protein sequence ID" value="KAJ8416357.1"/>
    <property type="molecule type" value="Genomic_DNA"/>
</dbReference>
<dbReference type="InterPro" id="IPR012337">
    <property type="entry name" value="RNaseH-like_sf"/>
</dbReference>
<dbReference type="PANTHER" id="PTHR37984">
    <property type="entry name" value="PROTEIN CBG26694"/>
    <property type="match status" value="1"/>
</dbReference>
<evidence type="ECO:0000256" key="1">
    <source>
        <dbReference type="SAM" id="MobiDB-lite"/>
    </source>
</evidence>
<keyword evidence="4" id="KW-1185">Reference proteome</keyword>
<dbReference type="InterPro" id="IPR001584">
    <property type="entry name" value="Integrase_cat-core"/>
</dbReference>
<feature type="compositionally biased region" description="Polar residues" evidence="1">
    <location>
        <begin position="494"/>
        <end position="507"/>
    </location>
</feature>
<name>A0AAD7T8Q3_9TELE</name>
<reference evidence="3" key="1">
    <citation type="journal article" date="2023" name="Science">
        <title>Genome structures resolve the early diversification of teleost fishes.</title>
        <authorList>
            <person name="Parey E."/>
            <person name="Louis A."/>
            <person name="Montfort J."/>
            <person name="Bouchez O."/>
            <person name="Roques C."/>
            <person name="Iampietro C."/>
            <person name="Lluch J."/>
            <person name="Castinel A."/>
            <person name="Donnadieu C."/>
            <person name="Desvignes T."/>
            <person name="Floi Bucao C."/>
            <person name="Jouanno E."/>
            <person name="Wen M."/>
            <person name="Mejri S."/>
            <person name="Dirks R."/>
            <person name="Jansen H."/>
            <person name="Henkel C."/>
            <person name="Chen W.J."/>
            <person name="Zahm M."/>
            <person name="Cabau C."/>
            <person name="Klopp C."/>
            <person name="Thompson A.W."/>
            <person name="Robinson-Rechavi M."/>
            <person name="Braasch I."/>
            <person name="Lecointre G."/>
            <person name="Bobe J."/>
            <person name="Postlethwait J.H."/>
            <person name="Berthelot C."/>
            <person name="Roest Crollius H."/>
            <person name="Guiguen Y."/>
        </authorList>
    </citation>
    <scope>NUCLEOTIDE SEQUENCE</scope>
    <source>
        <strain evidence="3">NC1722</strain>
    </source>
</reference>
<dbReference type="FunFam" id="3.30.420.10:FF:000032">
    <property type="entry name" value="Retrovirus-related Pol polyprotein from transposon 297-like Protein"/>
    <property type="match status" value="1"/>
</dbReference>
<dbReference type="PROSITE" id="PS50994">
    <property type="entry name" value="INTEGRASE"/>
    <property type="match status" value="1"/>
</dbReference>
<organism evidence="3 4">
    <name type="scientific">Aldrovandia affinis</name>
    <dbReference type="NCBI Taxonomy" id="143900"/>
    <lineage>
        <taxon>Eukaryota</taxon>
        <taxon>Metazoa</taxon>
        <taxon>Chordata</taxon>
        <taxon>Craniata</taxon>
        <taxon>Vertebrata</taxon>
        <taxon>Euteleostomi</taxon>
        <taxon>Actinopterygii</taxon>
        <taxon>Neopterygii</taxon>
        <taxon>Teleostei</taxon>
        <taxon>Notacanthiformes</taxon>
        <taxon>Halosauridae</taxon>
        <taxon>Aldrovandia</taxon>
    </lineage>
</organism>
<evidence type="ECO:0000313" key="3">
    <source>
        <dbReference type="EMBL" id="KAJ8416357.1"/>
    </source>
</evidence>
<accession>A0AAD7T8Q3</accession>
<sequence>MSLSEEEVSSLLSSCGDWDSGLKQRAASLAGHLSQLVPPGLDMFSSLSSADLQSHQRQDPTINRVLHFVERKRRPSRRERDKENQMVMRILKQWDKLTVLDGILYRVTRDPVTKHKRFQFVLPDSLKSQALAGVHDLAGHQGQPRRCLLSVSAFSGMMWRRMCGAMSGTVPDQTANKVAKKLWDNFFCVYGFPQRLHSDQGANFQSELIAELLELAGVGQSRTSPYHPMGNGGTERFNRTLGGMLRSLPPRSKHKWPQMIQTMTFTYNCTQHEATGFAPFYLMFGRVPRLPVDLLFRNVLRDDCVCDYNAYVKSLATDLQSAMLLAQRHSSVEQKHQSDQYNKKVKGLPLSVGDRVLVANKSGRGKRKLADRWEPAVYTVVASKPQFHIYKIRDRDGQVRTVHRNLLLAVNFLPLDNTLFAEDDLRSVDTVSHDPSNVPDPEAAVSEPESVAEHSVVDSSSWLNVSERNRTASWVCDQSCTAEVESVNGVSVGRASSPTVSVPSTDATALPSPPPVPLSHALPLTGILPQGPENSVRSRLVYQILPLLAGIAPASLRRDAATLALARKAQKYDWHILHKARTTPTPPCRLKSRHPYNKAAQEMLQSIPEDLSRDAWLAESWKQTWETAGTSRILRYIRDPGDGSFHSISLPVYLQEEVSS</sequence>
<proteinExistence type="predicted"/>